<dbReference type="InterPro" id="IPR046349">
    <property type="entry name" value="C1-like_sf"/>
</dbReference>
<protein>
    <recommendedName>
        <fullName evidence="5">Phorbol-ester/DAG-type domain-containing protein</fullName>
    </recommendedName>
</protein>
<dbReference type="InterPro" id="IPR002219">
    <property type="entry name" value="PKC_DAG/PE"/>
</dbReference>
<dbReference type="AlphaFoldDB" id="A0A834ZHJ9"/>
<proteinExistence type="predicted"/>
<sequence length="258" mass="28669">MRNKSFNKSRTTLSENSPSMEVLTSPRPILGEERVHFSHPQHPLALFNLRDLFRCTLCKEFGAGRRFKCRQCDFELHDFCALAPPSQNSHPFHSQHQLVFSTKADKGGGRCDVCTKATKGYAFRCSTCNFEMHPCCAMLYQEMDFSAHPHTLYLMSLTSGDSGIICGECKRKRSGRVYGCTVCHDYHLHAVCAKDMLNGLHANGIKAPETPSRLGAAGKLISHVVLGFIGSLVEGIGEGIGEFFIDSIVRTHSRRRSG</sequence>
<dbReference type="InterPro" id="IPR004146">
    <property type="entry name" value="DC1"/>
</dbReference>
<keyword evidence="3" id="KW-0862">Zinc</keyword>
<dbReference type="EMBL" id="JABCRI010000005">
    <property type="protein sequence ID" value="KAF8406767.1"/>
    <property type="molecule type" value="Genomic_DNA"/>
</dbReference>
<feature type="compositionally biased region" description="Polar residues" evidence="4">
    <location>
        <begin position="8"/>
        <end position="19"/>
    </location>
</feature>
<dbReference type="PANTHER" id="PTHR47841:SF3">
    <property type="entry name" value="OS09G0492800 PROTEIN"/>
    <property type="match status" value="1"/>
</dbReference>
<evidence type="ECO:0000256" key="3">
    <source>
        <dbReference type="ARBA" id="ARBA00022833"/>
    </source>
</evidence>
<evidence type="ECO:0000256" key="2">
    <source>
        <dbReference type="ARBA" id="ARBA00022737"/>
    </source>
</evidence>
<gene>
    <name evidence="6" type="ORF">HHK36_008859</name>
</gene>
<dbReference type="SUPFAM" id="SSF57889">
    <property type="entry name" value="Cysteine-rich domain"/>
    <property type="match status" value="1"/>
</dbReference>
<evidence type="ECO:0000313" key="6">
    <source>
        <dbReference type="EMBL" id="KAF8406767.1"/>
    </source>
</evidence>
<keyword evidence="1" id="KW-0479">Metal-binding</keyword>
<name>A0A834ZHJ9_TETSI</name>
<evidence type="ECO:0000259" key="5">
    <source>
        <dbReference type="PROSITE" id="PS50081"/>
    </source>
</evidence>
<accession>A0A834ZHJ9</accession>
<comment type="caution">
    <text evidence="6">The sequence shown here is derived from an EMBL/GenBank/DDBJ whole genome shotgun (WGS) entry which is preliminary data.</text>
</comment>
<dbReference type="PANTHER" id="PTHR47841">
    <property type="entry name" value="DIACYLGLYCEROL KINASE THETA-LIKE-RELATED"/>
    <property type="match status" value="1"/>
</dbReference>
<dbReference type="Pfam" id="PF03107">
    <property type="entry name" value="C1_2"/>
    <property type="match status" value="3"/>
</dbReference>
<dbReference type="Proteomes" id="UP000655225">
    <property type="component" value="Unassembled WGS sequence"/>
</dbReference>
<organism evidence="6 7">
    <name type="scientific">Tetracentron sinense</name>
    <name type="common">Spur-leaf</name>
    <dbReference type="NCBI Taxonomy" id="13715"/>
    <lineage>
        <taxon>Eukaryota</taxon>
        <taxon>Viridiplantae</taxon>
        <taxon>Streptophyta</taxon>
        <taxon>Embryophyta</taxon>
        <taxon>Tracheophyta</taxon>
        <taxon>Spermatophyta</taxon>
        <taxon>Magnoliopsida</taxon>
        <taxon>Trochodendrales</taxon>
        <taxon>Trochodendraceae</taxon>
        <taxon>Tetracentron</taxon>
    </lineage>
</organism>
<reference evidence="6 7" key="1">
    <citation type="submission" date="2020-04" db="EMBL/GenBank/DDBJ databases">
        <title>Plant Genome Project.</title>
        <authorList>
            <person name="Zhang R.-G."/>
        </authorList>
    </citation>
    <scope>NUCLEOTIDE SEQUENCE [LARGE SCALE GENOMIC DNA]</scope>
    <source>
        <strain evidence="6">YNK0</strain>
        <tissue evidence="6">Leaf</tissue>
    </source>
</reference>
<dbReference type="OMA" id="CCAMLNT"/>
<feature type="domain" description="Phorbol-ester/DAG-type" evidence="5">
    <location>
        <begin position="41"/>
        <end position="88"/>
    </location>
</feature>
<keyword evidence="7" id="KW-1185">Reference proteome</keyword>
<dbReference type="OrthoDB" id="1909414at2759"/>
<dbReference type="GO" id="GO:0046872">
    <property type="term" value="F:metal ion binding"/>
    <property type="evidence" value="ECO:0007669"/>
    <property type="project" value="UniProtKB-KW"/>
</dbReference>
<feature type="region of interest" description="Disordered" evidence="4">
    <location>
        <begin position="1"/>
        <end position="23"/>
    </location>
</feature>
<dbReference type="PROSITE" id="PS50081">
    <property type="entry name" value="ZF_DAG_PE_2"/>
    <property type="match status" value="1"/>
</dbReference>
<evidence type="ECO:0000313" key="7">
    <source>
        <dbReference type="Proteomes" id="UP000655225"/>
    </source>
</evidence>
<evidence type="ECO:0000256" key="4">
    <source>
        <dbReference type="SAM" id="MobiDB-lite"/>
    </source>
</evidence>
<evidence type="ECO:0000256" key="1">
    <source>
        <dbReference type="ARBA" id="ARBA00022723"/>
    </source>
</evidence>
<keyword evidence="2" id="KW-0677">Repeat</keyword>